<dbReference type="EMBL" id="JAHXZJ010002237">
    <property type="protein sequence ID" value="KAH0546519.1"/>
    <property type="molecule type" value="Genomic_DNA"/>
</dbReference>
<keyword evidence="3" id="KW-1185">Reference proteome</keyword>
<organism evidence="2 3">
    <name type="scientific">Cotesia glomerata</name>
    <name type="common">Lepidopteran parasitic wasp</name>
    <name type="synonym">Apanteles glomeratus</name>
    <dbReference type="NCBI Taxonomy" id="32391"/>
    <lineage>
        <taxon>Eukaryota</taxon>
        <taxon>Metazoa</taxon>
        <taxon>Ecdysozoa</taxon>
        <taxon>Arthropoda</taxon>
        <taxon>Hexapoda</taxon>
        <taxon>Insecta</taxon>
        <taxon>Pterygota</taxon>
        <taxon>Neoptera</taxon>
        <taxon>Endopterygota</taxon>
        <taxon>Hymenoptera</taxon>
        <taxon>Apocrita</taxon>
        <taxon>Ichneumonoidea</taxon>
        <taxon>Braconidae</taxon>
        <taxon>Microgastrinae</taxon>
        <taxon>Cotesia</taxon>
    </lineage>
</organism>
<gene>
    <name evidence="2" type="ORF">KQX54_010855</name>
</gene>
<sequence length="401" mass="46117">MDLLLNSWNLDELYPIFITNDITDLDTLKEFIENSSEEMKRESEKLNEPGSEFQDPDTKSTLGITDANFGSSAGSSSLHTDNASIVTSIDISDLPVISETDLQEPEQLLIVNSTSTSKRDSKLVNFDLRKILEDQRLAIACEKKYSKRNKSEISKGKLVDKWRNINKIIWSLENLTVNILEDHIDEPQTSSSLASKQWLVNNREDADVLIHWGLSYDLRTEEVENKKYLSAIDIFNDWPILKETIGSKLVHIDFKKLYANKENSLIESWDNIFSLLVENFQDKLSEEHQRKLQYLRLSDHVTVISKSLIQLEILVALLAPKISKNKYKKVDTGRLSSLEFHHQEIKNTIYLHVKVPGDIQKALDDKTFLMIQAKKTIQPFLIIVVQDELKLEKVYVQVDNV</sequence>
<evidence type="ECO:0000313" key="3">
    <source>
        <dbReference type="Proteomes" id="UP000826195"/>
    </source>
</evidence>
<dbReference type="Proteomes" id="UP000826195">
    <property type="component" value="Unassembled WGS sequence"/>
</dbReference>
<feature type="region of interest" description="Disordered" evidence="1">
    <location>
        <begin position="39"/>
        <end position="66"/>
    </location>
</feature>
<proteinExistence type="predicted"/>
<reference evidence="2 3" key="1">
    <citation type="journal article" date="2021" name="J. Hered.">
        <title>A chromosome-level genome assembly of the parasitoid wasp, Cotesia glomerata (Hymenoptera: Braconidae).</title>
        <authorList>
            <person name="Pinto B.J."/>
            <person name="Weis J.J."/>
            <person name="Gamble T."/>
            <person name="Ode P.J."/>
            <person name="Paul R."/>
            <person name="Zaspel J.M."/>
        </authorList>
    </citation>
    <scope>NUCLEOTIDE SEQUENCE [LARGE SCALE GENOMIC DNA]</scope>
    <source>
        <strain evidence="2">CgM1</strain>
    </source>
</reference>
<dbReference type="AlphaFoldDB" id="A0AAV7I5D0"/>
<name>A0AAV7I5D0_COTGL</name>
<evidence type="ECO:0000256" key="1">
    <source>
        <dbReference type="SAM" id="MobiDB-lite"/>
    </source>
</evidence>
<evidence type="ECO:0000313" key="2">
    <source>
        <dbReference type="EMBL" id="KAH0546519.1"/>
    </source>
</evidence>
<feature type="non-terminal residue" evidence="2">
    <location>
        <position position="401"/>
    </location>
</feature>
<accession>A0AAV7I5D0</accession>
<comment type="caution">
    <text evidence="2">The sequence shown here is derived from an EMBL/GenBank/DDBJ whole genome shotgun (WGS) entry which is preliminary data.</text>
</comment>
<protein>
    <submittedName>
        <fullName evidence="2">Uncharacterized protein</fullName>
    </submittedName>
</protein>